<gene>
    <name evidence="1" type="ORF">GMARGA_LOCUS40150</name>
</gene>
<sequence>CNMHNSGTHIVPIGNYVISTKHLWQLNIIYGGNNSKLAISKHAEKYNNDTFYKDALYLFFLGMLLEAWKSKTMTHFDQIAYAWSGTIFFVAI</sequence>
<name>A0ABN7X7Z2_GIGMA</name>
<dbReference type="EMBL" id="CAJVQB010100434">
    <property type="protein sequence ID" value="CAG8850303.1"/>
    <property type="molecule type" value="Genomic_DNA"/>
</dbReference>
<evidence type="ECO:0000313" key="2">
    <source>
        <dbReference type="Proteomes" id="UP000789901"/>
    </source>
</evidence>
<comment type="caution">
    <text evidence="1">The sequence shown here is derived from an EMBL/GenBank/DDBJ whole genome shotgun (WGS) entry which is preliminary data.</text>
</comment>
<feature type="non-terminal residue" evidence="1">
    <location>
        <position position="1"/>
    </location>
</feature>
<organism evidence="1 2">
    <name type="scientific">Gigaspora margarita</name>
    <dbReference type="NCBI Taxonomy" id="4874"/>
    <lineage>
        <taxon>Eukaryota</taxon>
        <taxon>Fungi</taxon>
        <taxon>Fungi incertae sedis</taxon>
        <taxon>Mucoromycota</taxon>
        <taxon>Glomeromycotina</taxon>
        <taxon>Glomeromycetes</taxon>
        <taxon>Diversisporales</taxon>
        <taxon>Gigasporaceae</taxon>
        <taxon>Gigaspora</taxon>
    </lineage>
</organism>
<proteinExistence type="predicted"/>
<evidence type="ECO:0000313" key="1">
    <source>
        <dbReference type="EMBL" id="CAG8850303.1"/>
    </source>
</evidence>
<dbReference type="Proteomes" id="UP000789901">
    <property type="component" value="Unassembled WGS sequence"/>
</dbReference>
<protein>
    <submittedName>
        <fullName evidence="1">19452_t:CDS:1</fullName>
    </submittedName>
</protein>
<reference evidence="1 2" key="1">
    <citation type="submission" date="2021-06" db="EMBL/GenBank/DDBJ databases">
        <authorList>
            <person name="Kallberg Y."/>
            <person name="Tangrot J."/>
            <person name="Rosling A."/>
        </authorList>
    </citation>
    <scope>NUCLEOTIDE SEQUENCE [LARGE SCALE GENOMIC DNA]</scope>
    <source>
        <strain evidence="1 2">120-4 pot B 10/14</strain>
    </source>
</reference>
<keyword evidence="2" id="KW-1185">Reference proteome</keyword>
<accession>A0ABN7X7Z2</accession>